<sequence length="173" mass="20134">MGHQDGPSLKVYVLFPNRQQFMDTFIDMVVDFGVKKFKSISDFDENSKTLERNVKLLSDKAFDVKTEVENQERSRKKKRKREVESWFWMIMSRASVYMLGGRLGVEVCRLILTTRLHKVCQKMSCKKLLKVKKLNTDDAWELFWKSLGCETVLSPYIEPIAITMAGRCEGLPL</sequence>
<proteinExistence type="predicted"/>
<evidence type="ECO:0000313" key="3">
    <source>
        <dbReference type="Proteomes" id="UP000823775"/>
    </source>
</evidence>
<gene>
    <name evidence="2" type="ORF">HAX54_048397</name>
</gene>
<evidence type="ECO:0000313" key="2">
    <source>
        <dbReference type="EMBL" id="MCE3050903.1"/>
    </source>
</evidence>
<protein>
    <recommendedName>
        <fullName evidence="1">NB-ARC domain-containing protein</fullName>
    </recommendedName>
</protein>
<dbReference type="Pfam" id="PF00931">
    <property type="entry name" value="NB-ARC"/>
    <property type="match status" value="1"/>
</dbReference>
<dbReference type="InterPro" id="IPR002182">
    <property type="entry name" value="NB-ARC"/>
</dbReference>
<dbReference type="Proteomes" id="UP000823775">
    <property type="component" value="Unassembled WGS sequence"/>
</dbReference>
<dbReference type="InterPro" id="IPR027417">
    <property type="entry name" value="P-loop_NTPase"/>
</dbReference>
<comment type="caution">
    <text evidence="2">The sequence shown here is derived from an EMBL/GenBank/DDBJ whole genome shotgun (WGS) entry which is preliminary data.</text>
</comment>
<keyword evidence="3" id="KW-1185">Reference proteome</keyword>
<organism evidence="2 3">
    <name type="scientific">Datura stramonium</name>
    <name type="common">Jimsonweed</name>
    <name type="synonym">Common thornapple</name>
    <dbReference type="NCBI Taxonomy" id="4076"/>
    <lineage>
        <taxon>Eukaryota</taxon>
        <taxon>Viridiplantae</taxon>
        <taxon>Streptophyta</taxon>
        <taxon>Embryophyta</taxon>
        <taxon>Tracheophyta</taxon>
        <taxon>Spermatophyta</taxon>
        <taxon>Magnoliopsida</taxon>
        <taxon>eudicotyledons</taxon>
        <taxon>Gunneridae</taxon>
        <taxon>Pentapetalae</taxon>
        <taxon>asterids</taxon>
        <taxon>lamiids</taxon>
        <taxon>Solanales</taxon>
        <taxon>Solanaceae</taxon>
        <taxon>Solanoideae</taxon>
        <taxon>Datureae</taxon>
        <taxon>Datura</taxon>
    </lineage>
</organism>
<name>A0ABS8WJB0_DATST</name>
<feature type="domain" description="NB-ARC" evidence="1">
    <location>
        <begin position="107"/>
        <end position="145"/>
    </location>
</feature>
<evidence type="ECO:0000259" key="1">
    <source>
        <dbReference type="Pfam" id="PF00931"/>
    </source>
</evidence>
<dbReference type="SUPFAM" id="SSF52540">
    <property type="entry name" value="P-loop containing nucleoside triphosphate hydrolases"/>
    <property type="match status" value="1"/>
</dbReference>
<accession>A0ABS8WJB0</accession>
<dbReference type="EMBL" id="JACEIK010007989">
    <property type="protein sequence ID" value="MCE3050903.1"/>
    <property type="molecule type" value="Genomic_DNA"/>
</dbReference>
<reference evidence="2 3" key="1">
    <citation type="journal article" date="2021" name="BMC Genomics">
        <title>Datura genome reveals duplications of psychoactive alkaloid biosynthetic genes and high mutation rate following tissue culture.</title>
        <authorList>
            <person name="Rajewski A."/>
            <person name="Carter-House D."/>
            <person name="Stajich J."/>
            <person name="Litt A."/>
        </authorList>
    </citation>
    <scope>NUCLEOTIDE SEQUENCE [LARGE SCALE GENOMIC DNA]</scope>
    <source>
        <strain evidence="2">AR-01</strain>
    </source>
</reference>